<dbReference type="STRING" id="1173061.A0A0J9XCQ1"/>
<evidence type="ECO:0000256" key="4">
    <source>
        <dbReference type="ARBA" id="ARBA00023136"/>
    </source>
</evidence>
<feature type="domain" description="Peroxin/Ferlin" evidence="8">
    <location>
        <begin position="357"/>
        <end position="391"/>
    </location>
</feature>
<evidence type="ECO:0000256" key="1">
    <source>
        <dbReference type="ARBA" id="ARBA00004127"/>
    </source>
</evidence>
<feature type="domain" description="Peroxin/Ferlin" evidence="7">
    <location>
        <begin position="265"/>
        <end position="331"/>
    </location>
</feature>
<dbReference type="PANTHER" id="PTHR31679">
    <property type="entry name" value="PEROXISOMAL MEMBRANE PROTEIN PEX30-RELATED"/>
    <property type="match status" value="1"/>
</dbReference>
<comment type="subcellular location">
    <subcellularLocation>
        <location evidence="1">Endomembrane system</location>
        <topology evidence="1">Multi-pass membrane protein</topology>
    </subcellularLocation>
</comment>
<dbReference type="Pfam" id="PF06398">
    <property type="entry name" value="Pex24p"/>
    <property type="match status" value="1"/>
</dbReference>
<protein>
    <submittedName>
        <fullName evidence="9">Similar to Saccharomyces cerevisiae YLR324W PEX30 Peroxisomal integral membrane protein</fullName>
    </submittedName>
</protein>
<evidence type="ECO:0000256" key="5">
    <source>
        <dbReference type="SAM" id="MobiDB-lite"/>
    </source>
</evidence>
<evidence type="ECO:0000256" key="6">
    <source>
        <dbReference type="SAM" id="Phobius"/>
    </source>
</evidence>
<feature type="transmembrane region" description="Helical" evidence="6">
    <location>
        <begin position="86"/>
        <end position="111"/>
    </location>
</feature>
<evidence type="ECO:0000313" key="10">
    <source>
        <dbReference type="Proteomes" id="UP000242525"/>
    </source>
</evidence>
<evidence type="ECO:0000313" key="9">
    <source>
        <dbReference type="EMBL" id="CDO55123.1"/>
    </source>
</evidence>
<evidence type="ECO:0000256" key="2">
    <source>
        <dbReference type="ARBA" id="ARBA00022692"/>
    </source>
</evidence>
<feature type="transmembrane region" description="Helical" evidence="6">
    <location>
        <begin position="46"/>
        <end position="66"/>
    </location>
</feature>
<feature type="compositionally biased region" description="Polar residues" evidence="5">
    <location>
        <begin position="233"/>
        <end position="242"/>
    </location>
</feature>
<dbReference type="InterPro" id="IPR052646">
    <property type="entry name" value="Peroxisomal_PEX28-32"/>
</dbReference>
<name>A0A0J9XCQ1_GEOCN</name>
<dbReference type="SMART" id="SM00694">
    <property type="entry name" value="DysFC"/>
    <property type="match status" value="1"/>
</dbReference>
<keyword evidence="3 6" id="KW-1133">Transmembrane helix</keyword>
<sequence>MELTDIIESSTPPAEEVHAAFAPTDTALPQTTTPLLSSTPPIITRALSNAYPFILLIDKLFSLLTWTSDDPWKSFLLVISWVTLVLYYDTIIGLFAYPVYVGIILALSIFIKNQTLATSPSSATTPSAFNPTLDEIVQTLSDLTLRVNLFLAPLDEFVYRSGGLSKVALKIALLSPVYFMISFFLLSGKSMLLIVSVFILTYHSVHARVTRAILWRSHTVRRLAKKTGLFDDINNNNQSQRSHQPKPKPVFSTSVLSATSKQQTAPRFTYVVYENQRRWIGIGWSTKLFSYERAPWTDEFLEPVQPIDEFVLPETDDPSVEWRWIGNWKLDLTNDGSLALPADSKVKAIEHPGPDDGWVYFDNTWKKPATDSDSLVKYTRRRRWVRTAELVKSSA</sequence>
<dbReference type="GO" id="GO:0005778">
    <property type="term" value="C:peroxisomal membrane"/>
    <property type="evidence" value="ECO:0007669"/>
    <property type="project" value="UniProtKB-ARBA"/>
</dbReference>
<keyword evidence="10" id="KW-1185">Reference proteome</keyword>
<comment type="caution">
    <text evidence="9">The sequence shown here is derived from an EMBL/GenBank/DDBJ whole genome shotgun (WGS) entry which is preliminary data.</text>
</comment>
<dbReference type="PANTHER" id="PTHR31679:SF2">
    <property type="entry name" value="PEROXISOMAL MEMBRANE PROTEIN PEX30-RELATED"/>
    <property type="match status" value="1"/>
</dbReference>
<proteinExistence type="predicted"/>
<dbReference type="GO" id="GO:0007031">
    <property type="term" value="P:peroxisome organization"/>
    <property type="evidence" value="ECO:0007669"/>
    <property type="project" value="TreeGrafter"/>
</dbReference>
<reference evidence="9" key="1">
    <citation type="submission" date="2014-03" db="EMBL/GenBank/DDBJ databases">
        <authorList>
            <person name="Casaregola S."/>
        </authorList>
    </citation>
    <scope>NUCLEOTIDE SEQUENCE [LARGE SCALE GENOMIC DNA]</scope>
    <source>
        <strain evidence="9">CLIB 918</strain>
    </source>
</reference>
<feature type="region of interest" description="Disordered" evidence="5">
    <location>
        <begin position="231"/>
        <end position="251"/>
    </location>
</feature>
<dbReference type="SMART" id="SM00693">
    <property type="entry name" value="DysFN"/>
    <property type="match status" value="1"/>
</dbReference>
<evidence type="ECO:0000256" key="3">
    <source>
        <dbReference type="ARBA" id="ARBA00022989"/>
    </source>
</evidence>
<dbReference type="GO" id="GO:0012505">
    <property type="term" value="C:endomembrane system"/>
    <property type="evidence" value="ECO:0007669"/>
    <property type="project" value="UniProtKB-SubCell"/>
</dbReference>
<dbReference type="InterPro" id="IPR010482">
    <property type="entry name" value="TECPR1-like_DysF"/>
</dbReference>
<dbReference type="AlphaFoldDB" id="A0A0J9XCQ1"/>
<dbReference type="EMBL" id="CCBN010000010">
    <property type="protein sequence ID" value="CDO55123.1"/>
    <property type="molecule type" value="Genomic_DNA"/>
</dbReference>
<evidence type="ECO:0000259" key="7">
    <source>
        <dbReference type="SMART" id="SM00693"/>
    </source>
</evidence>
<keyword evidence="2 6" id="KW-0812">Transmembrane</keyword>
<accession>A0A0J9XCQ1</accession>
<keyword evidence="4 6" id="KW-0472">Membrane</keyword>
<dbReference type="InterPro" id="IPR006614">
    <property type="entry name" value="Peroxin/Ferlin"/>
</dbReference>
<gene>
    <name evidence="9" type="ORF">BN980_GECA10s00241g</name>
</gene>
<dbReference type="OrthoDB" id="5586090at2759"/>
<organism evidence="9 10">
    <name type="scientific">Geotrichum candidum</name>
    <name type="common">Oospora lactis</name>
    <name type="synonym">Dipodascus geotrichum</name>
    <dbReference type="NCBI Taxonomy" id="1173061"/>
    <lineage>
        <taxon>Eukaryota</taxon>
        <taxon>Fungi</taxon>
        <taxon>Dikarya</taxon>
        <taxon>Ascomycota</taxon>
        <taxon>Saccharomycotina</taxon>
        <taxon>Dipodascomycetes</taxon>
        <taxon>Dipodascales</taxon>
        <taxon>Dipodascaceae</taxon>
        <taxon>Geotrichum</taxon>
    </lineage>
</organism>
<evidence type="ECO:0000259" key="8">
    <source>
        <dbReference type="SMART" id="SM00694"/>
    </source>
</evidence>
<dbReference type="Proteomes" id="UP000242525">
    <property type="component" value="Unassembled WGS sequence"/>
</dbReference>